<feature type="domain" description="PIR2-like helical" evidence="2">
    <location>
        <begin position="41"/>
        <end position="154"/>
    </location>
</feature>
<dbReference type="FunCoup" id="A0A2K2CJV4">
    <property type="interactions" value="663"/>
</dbReference>
<dbReference type="PANTHER" id="PTHR33120">
    <property type="entry name" value="EXPRESSED PROTEIN-RELATED"/>
    <property type="match status" value="1"/>
</dbReference>
<accession>A0A2K2CJV4</accession>
<dbReference type="Proteomes" id="UP000008810">
    <property type="component" value="Chromosome 4"/>
</dbReference>
<dbReference type="EnsemblPlants" id="PNT62310">
    <property type="protein sequence ID" value="PNT62310"/>
    <property type="gene ID" value="BRADI_4g01496v3"/>
</dbReference>
<evidence type="ECO:0000313" key="3">
    <source>
        <dbReference type="EMBL" id="PNT62310.1"/>
    </source>
</evidence>
<dbReference type="AlphaFoldDB" id="A0A2K2CJV4"/>
<evidence type="ECO:0000313" key="5">
    <source>
        <dbReference type="Proteomes" id="UP000008810"/>
    </source>
</evidence>
<reference evidence="3 4" key="1">
    <citation type="journal article" date="2010" name="Nature">
        <title>Genome sequencing and analysis of the model grass Brachypodium distachyon.</title>
        <authorList>
            <consortium name="International Brachypodium Initiative"/>
        </authorList>
    </citation>
    <scope>NUCLEOTIDE SEQUENCE [LARGE SCALE GENOMIC DNA]</scope>
    <source>
        <strain evidence="3 4">Bd21</strain>
    </source>
</reference>
<feature type="domain" description="DUF3615" evidence="1">
    <location>
        <begin position="478"/>
        <end position="597"/>
    </location>
</feature>
<reference evidence="4" key="3">
    <citation type="submission" date="2018-08" db="UniProtKB">
        <authorList>
            <consortium name="EnsemblPlants"/>
        </authorList>
    </citation>
    <scope>IDENTIFICATION</scope>
    <source>
        <strain evidence="4">cv. Bd21</strain>
    </source>
</reference>
<reference evidence="3" key="2">
    <citation type="submission" date="2017-06" db="EMBL/GenBank/DDBJ databases">
        <title>WGS assembly of Brachypodium distachyon.</title>
        <authorList>
            <consortium name="The International Brachypodium Initiative"/>
            <person name="Lucas S."/>
            <person name="Harmon-Smith M."/>
            <person name="Lail K."/>
            <person name="Tice H."/>
            <person name="Grimwood J."/>
            <person name="Bruce D."/>
            <person name="Barry K."/>
            <person name="Shu S."/>
            <person name="Lindquist E."/>
            <person name="Wang M."/>
            <person name="Pitluck S."/>
            <person name="Vogel J.P."/>
            <person name="Garvin D.F."/>
            <person name="Mockler T.C."/>
            <person name="Schmutz J."/>
            <person name="Rokhsar D."/>
            <person name="Bevan M.W."/>
        </authorList>
    </citation>
    <scope>NUCLEOTIDE SEQUENCE</scope>
    <source>
        <strain evidence="3">Bd21</strain>
    </source>
</reference>
<evidence type="ECO:0000259" key="2">
    <source>
        <dbReference type="Pfam" id="PF20235"/>
    </source>
</evidence>
<sequence>MASLCPKASTGRLRVYSPALEYDTAPWKKEREHDRGFLLAKIQHHYKEALERLTVRWRSDVQLRFLDEGICVGLLDPVSRIIANTLLAATAAPVDSASALADAADGPRRRGYLERRSLDGLVAFLTCFFPYLADWEAIRYLLLAEADPLVAARIVVEDRGGLRCFRAGSDATAGALGLALRCATVAARHPRPSQLADVWLALSGGLDKAVSLLSAVQANFPRSIISSFQTLVKETAAVPPPPAPSPTALLVRPWELAAGRGKQAIKVTSYQHSWSLRRVLLDTIHGFYLQALARMPPPPAGGSPSRYHRSLLKAGHCYGPFDPVTNIIVNTIWYEAAFPPLSRLDELDIQGTLSLMRIEARSFYGLVSFLCTDDHDLSAHQAMRRLLETDLSLEEAFRAAAIAAWHPMPDAQAGFLSSCNAMSAEAVVLSLLQDGSQRQFSSQGFQQQPASIFPRRFNGIMADGREQRRAHKKIFRKVKAALSRYEKQNPGYSYQLHVVCGVNQMVSGPDNREEFIMKLGKHPDIDYYHHMHANFLVSVGGGTCSSAPILFFAELSNYDDDERDGHLLCCPVDFPPPGAEPVRCLFCEHEGIKIVHPAQERFHGREAEFEKMIRGEELYENDYYPAADVEVYTSERMLRHSEFVAHWVYGIPEEDRMYFGRNDFIIRTDDSDEDYDDG</sequence>
<dbReference type="Pfam" id="PF20235">
    <property type="entry name" value="PIR2-like_helical"/>
    <property type="match status" value="2"/>
</dbReference>
<dbReference type="OrthoDB" id="591017at2759"/>
<name>A0A2K2CJV4_BRADI</name>
<dbReference type="Pfam" id="PF12274">
    <property type="entry name" value="DUF3615"/>
    <property type="match status" value="1"/>
</dbReference>
<feature type="domain" description="PIR2-like helical" evidence="2">
    <location>
        <begin position="282"/>
        <end position="399"/>
    </location>
</feature>
<dbReference type="InterPro" id="IPR022059">
    <property type="entry name" value="DUF3615"/>
</dbReference>
<protein>
    <submittedName>
        <fullName evidence="3 4">Uncharacterized protein</fullName>
    </submittedName>
</protein>
<keyword evidence="5" id="KW-1185">Reference proteome</keyword>
<organism evidence="3">
    <name type="scientific">Brachypodium distachyon</name>
    <name type="common">Purple false brome</name>
    <name type="synonym">Trachynia distachya</name>
    <dbReference type="NCBI Taxonomy" id="15368"/>
    <lineage>
        <taxon>Eukaryota</taxon>
        <taxon>Viridiplantae</taxon>
        <taxon>Streptophyta</taxon>
        <taxon>Embryophyta</taxon>
        <taxon>Tracheophyta</taxon>
        <taxon>Spermatophyta</taxon>
        <taxon>Magnoliopsida</taxon>
        <taxon>Liliopsida</taxon>
        <taxon>Poales</taxon>
        <taxon>Poaceae</taxon>
        <taxon>BOP clade</taxon>
        <taxon>Pooideae</taxon>
        <taxon>Stipodae</taxon>
        <taxon>Brachypodieae</taxon>
        <taxon>Brachypodium</taxon>
    </lineage>
</organism>
<evidence type="ECO:0000313" key="4">
    <source>
        <dbReference type="EnsemblPlants" id="PNT62310"/>
    </source>
</evidence>
<dbReference type="PANTHER" id="PTHR33120:SF49">
    <property type="entry name" value="PIR2-LIKE HELICAL DOMAIN-CONTAINING PROTEIN"/>
    <property type="match status" value="1"/>
</dbReference>
<gene>
    <name evidence="3" type="ORF">BRADI_4g01496v3</name>
</gene>
<evidence type="ECO:0000259" key="1">
    <source>
        <dbReference type="Pfam" id="PF12274"/>
    </source>
</evidence>
<dbReference type="InterPro" id="IPR046527">
    <property type="entry name" value="PIR2-like_helical"/>
</dbReference>
<dbReference type="EMBL" id="CM000883">
    <property type="protein sequence ID" value="PNT62310.1"/>
    <property type="molecule type" value="Genomic_DNA"/>
</dbReference>
<dbReference type="ExpressionAtlas" id="A0A2K2CJV4">
    <property type="expression patterns" value="baseline"/>
</dbReference>
<proteinExistence type="predicted"/>
<dbReference type="Gramene" id="PNT62310">
    <property type="protein sequence ID" value="PNT62310"/>
    <property type="gene ID" value="BRADI_4g01496v3"/>
</dbReference>
<dbReference type="InParanoid" id="A0A2K2CJV4"/>